<keyword evidence="10" id="KW-0539">Nucleus</keyword>
<comment type="subcellular location">
    <subcellularLocation>
        <location evidence="1">Nucleus</location>
    </subcellularLocation>
</comment>
<evidence type="ECO:0000259" key="12">
    <source>
        <dbReference type="PROSITE" id="PS51030"/>
    </source>
</evidence>
<keyword evidence="9" id="KW-0675">Receptor</keyword>
<name>A0A6J8AXM1_MYTCO</name>
<evidence type="ECO:0000256" key="11">
    <source>
        <dbReference type="SAM" id="MobiDB-lite"/>
    </source>
</evidence>
<accession>A0A6J8AXM1</accession>
<comment type="similarity">
    <text evidence="2">Belongs to the nuclear hormone receptor family.</text>
</comment>
<evidence type="ECO:0000256" key="7">
    <source>
        <dbReference type="ARBA" id="ARBA00023125"/>
    </source>
</evidence>
<sequence length="367" mass="40717">MSEPLTLPPCRVCKGTATGIHYGVNTCEACKAFFRRSLVENNKYVCPRDGDCKIINHKRANCSACRLKKCLELGMSKKAVRHGRYTVAIRTKTILEVKQLEREKALNDTFDMVDSVAKKLPEIISVPESDIVPDSSVHDNIVSFMLESSDKYSSLMESTNFTSNDTLQSSVIGSSIMSVSDSFQSVSNSLQSAIENNHENMTSLEPSSLFATIENAIDFDMFTDPNGLDIINSTDHDIENIEISGLDMFLNGQNVDTSDKIDFLELNPDELIDLTQELVDVFTPQTTTTTEMPQQHSPQSISSSPYSVQQYSPDTTTLDESMSSQFGSPSRSCIELVSNSSSLSSRKNTHSSFELEDYSMTPRPKRS</sequence>
<organism evidence="13 14">
    <name type="scientific">Mytilus coruscus</name>
    <name type="common">Sea mussel</name>
    <dbReference type="NCBI Taxonomy" id="42192"/>
    <lineage>
        <taxon>Eukaryota</taxon>
        <taxon>Metazoa</taxon>
        <taxon>Spiralia</taxon>
        <taxon>Lophotrochozoa</taxon>
        <taxon>Mollusca</taxon>
        <taxon>Bivalvia</taxon>
        <taxon>Autobranchia</taxon>
        <taxon>Pteriomorphia</taxon>
        <taxon>Mytilida</taxon>
        <taxon>Mytiloidea</taxon>
        <taxon>Mytilidae</taxon>
        <taxon>Mytilinae</taxon>
        <taxon>Mytilus</taxon>
    </lineage>
</organism>
<feature type="compositionally biased region" description="Polar residues" evidence="11">
    <location>
        <begin position="314"/>
        <end position="331"/>
    </location>
</feature>
<dbReference type="PANTHER" id="PTHR45805:SF2">
    <property type="entry name" value="NUCLEAR HORMONE RECEPTOR HR3-RELATED"/>
    <property type="match status" value="1"/>
</dbReference>
<evidence type="ECO:0000313" key="13">
    <source>
        <dbReference type="EMBL" id="CAC5375443.1"/>
    </source>
</evidence>
<dbReference type="EMBL" id="CACVKT020002154">
    <property type="protein sequence ID" value="CAC5375443.1"/>
    <property type="molecule type" value="Genomic_DNA"/>
</dbReference>
<proteinExistence type="inferred from homology"/>
<dbReference type="InterPro" id="IPR013088">
    <property type="entry name" value="Znf_NHR/GATA"/>
</dbReference>
<evidence type="ECO:0000256" key="1">
    <source>
        <dbReference type="ARBA" id="ARBA00004123"/>
    </source>
</evidence>
<gene>
    <name evidence="13" type="ORF">MCOR_12424</name>
</gene>
<evidence type="ECO:0000256" key="5">
    <source>
        <dbReference type="ARBA" id="ARBA00022833"/>
    </source>
</evidence>
<evidence type="ECO:0000256" key="4">
    <source>
        <dbReference type="ARBA" id="ARBA00022771"/>
    </source>
</evidence>
<evidence type="ECO:0000256" key="3">
    <source>
        <dbReference type="ARBA" id="ARBA00022723"/>
    </source>
</evidence>
<dbReference type="PANTHER" id="PTHR45805">
    <property type="entry name" value="NUCLEAR HORMONE RECEPTOR HR3-RELATED"/>
    <property type="match status" value="1"/>
</dbReference>
<dbReference type="AlphaFoldDB" id="A0A6J8AXM1"/>
<protein>
    <submittedName>
        <fullName evidence="13">NR1F2</fullName>
    </submittedName>
</protein>
<feature type="domain" description="Nuclear receptor" evidence="12">
    <location>
        <begin position="7"/>
        <end position="82"/>
    </location>
</feature>
<feature type="compositionally biased region" description="Low complexity" evidence="11">
    <location>
        <begin position="332"/>
        <end position="352"/>
    </location>
</feature>
<evidence type="ECO:0000313" key="14">
    <source>
        <dbReference type="Proteomes" id="UP000507470"/>
    </source>
</evidence>
<dbReference type="OrthoDB" id="5771769at2759"/>
<reference evidence="13 14" key="1">
    <citation type="submission" date="2020-06" db="EMBL/GenBank/DDBJ databases">
        <authorList>
            <person name="Li R."/>
            <person name="Bekaert M."/>
        </authorList>
    </citation>
    <scope>NUCLEOTIDE SEQUENCE [LARGE SCALE GENOMIC DNA]</scope>
    <source>
        <strain evidence="14">wild</strain>
    </source>
</reference>
<dbReference type="InterPro" id="IPR001628">
    <property type="entry name" value="Znf_hrmn_rcpt"/>
</dbReference>
<evidence type="ECO:0000256" key="9">
    <source>
        <dbReference type="ARBA" id="ARBA00023170"/>
    </source>
</evidence>
<dbReference type="SUPFAM" id="SSF57716">
    <property type="entry name" value="Glucocorticoid receptor-like (DNA-binding domain)"/>
    <property type="match status" value="1"/>
</dbReference>
<evidence type="ECO:0000256" key="8">
    <source>
        <dbReference type="ARBA" id="ARBA00023163"/>
    </source>
</evidence>
<dbReference type="Gene3D" id="3.30.50.10">
    <property type="entry name" value="Erythroid Transcription Factor GATA-1, subunit A"/>
    <property type="match status" value="1"/>
</dbReference>
<dbReference type="GO" id="GO:0008270">
    <property type="term" value="F:zinc ion binding"/>
    <property type="evidence" value="ECO:0007669"/>
    <property type="project" value="UniProtKB-KW"/>
</dbReference>
<evidence type="ECO:0000256" key="10">
    <source>
        <dbReference type="ARBA" id="ARBA00023242"/>
    </source>
</evidence>
<dbReference type="Proteomes" id="UP000507470">
    <property type="component" value="Unassembled WGS sequence"/>
</dbReference>
<keyword evidence="5" id="KW-0862">Zinc</keyword>
<dbReference type="GO" id="GO:0004879">
    <property type="term" value="F:nuclear receptor activity"/>
    <property type="evidence" value="ECO:0007669"/>
    <property type="project" value="TreeGrafter"/>
</dbReference>
<dbReference type="PRINTS" id="PR00047">
    <property type="entry name" value="STROIDFINGER"/>
</dbReference>
<keyword evidence="4" id="KW-0863">Zinc-finger</keyword>
<keyword evidence="7" id="KW-0238">DNA-binding</keyword>
<keyword evidence="8" id="KW-0804">Transcription</keyword>
<dbReference type="Pfam" id="PF00105">
    <property type="entry name" value="zf-C4"/>
    <property type="match status" value="1"/>
</dbReference>
<dbReference type="SMART" id="SM00399">
    <property type="entry name" value="ZnF_C4"/>
    <property type="match status" value="1"/>
</dbReference>
<keyword evidence="14" id="KW-1185">Reference proteome</keyword>
<dbReference type="CDD" id="cd06916">
    <property type="entry name" value="NR_DBD_like"/>
    <property type="match status" value="1"/>
</dbReference>
<dbReference type="FunFam" id="3.30.50.10:FF:000030">
    <property type="entry name" value="Nuclear Hormone Receptor family"/>
    <property type="match status" value="1"/>
</dbReference>
<feature type="region of interest" description="Disordered" evidence="11">
    <location>
        <begin position="287"/>
        <end position="367"/>
    </location>
</feature>
<dbReference type="GO" id="GO:0000978">
    <property type="term" value="F:RNA polymerase II cis-regulatory region sequence-specific DNA binding"/>
    <property type="evidence" value="ECO:0007669"/>
    <property type="project" value="TreeGrafter"/>
</dbReference>
<keyword evidence="6" id="KW-0805">Transcription regulation</keyword>
<evidence type="ECO:0000256" key="2">
    <source>
        <dbReference type="ARBA" id="ARBA00005993"/>
    </source>
</evidence>
<keyword evidence="3" id="KW-0479">Metal-binding</keyword>
<dbReference type="PROSITE" id="PS51030">
    <property type="entry name" value="NUCLEAR_REC_DBD_2"/>
    <property type="match status" value="1"/>
</dbReference>
<evidence type="ECO:0000256" key="6">
    <source>
        <dbReference type="ARBA" id="ARBA00023015"/>
    </source>
</evidence>
<feature type="compositionally biased region" description="Low complexity" evidence="11">
    <location>
        <begin position="287"/>
        <end position="313"/>
    </location>
</feature>
<dbReference type="GO" id="GO:0005634">
    <property type="term" value="C:nucleus"/>
    <property type="evidence" value="ECO:0007669"/>
    <property type="project" value="UniProtKB-SubCell"/>
</dbReference>